<feature type="domain" description="MATH" evidence="1">
    <location>
        <begin position="97"/>
        <end position="232"/>
    </location>
</feature>
<sequence length="397" mass="45976">MYVCFSALRWTDEKCRENGIECTAENCRQMLGPALFQIRFPLFSQKEFSEKIVPSGILTAEEVVCVEHYRTNLNFCGHSAGLLYPLQFPSHWRLWTFGTLLMEIEKASEFAGEMAGSSRYSETLYINGLPWKIWAQIKTKSGSTNNEKCLGIYLLCTALEKDSQWRCCVRSATFRIISQKNGVDNSIKTFCDHVFDNKSNNWGFSNFILFAELMDPSNGFYSREEDKVTLAIDVTVKNEKMDKFILDQSKSNGTISMDIEKVSEFAREIIGSERKSEIVHIKGFKWKIKAKIETKKKSSDKKWLGIYLLCDAEEEENWNFKCSATIRIMSRKIGLSDFRRKFVDHFFDSKEKTWGYSKIISFIELMDPTKDFYDKSEDKVTLAIDFNVKEANMEDKS</sequence>
<dbReference type="AlphaFoldDB" id="A0ABD2JA67"/>
<feature type="domain" description="MATH" evidence="1">
    <location>
        <begin position="252"/>
        <end position="384"/>
    </location>
</feature>
<organism evidence="2 4">
    <name type="scientific">Heterodera trifolii</name>
    <dbReference type="NCBI Taxonomy" id="157864"/>
    <lineage>
        <taxon>Eukaryota</taxon>
        <taxon>Metazoa</taxon>
        <taxon>Ecdysozoa</taxon>
        <taxon>Nematoda</taxon>
        <taxon>Chromadorea</taxon>
        <taxon>Rhabditida</taxon>
        <taxon>Tylenchina</taxon>
        <taxon>Tylenchomorpha</taxon>
        <taxon>Tylenchoidea</taxon>
        <taxon>Heteroderidae</taxon>
        <taxon>Heteroderinae</taxon>
        <taxon>Heterodera</taxon>
    </lineage>
</organism>
<dbReference type="EMBL" id="JBICBT010000482">
    <property type="protein sequence ID" value="KAL3112075.1"/>
    <property type="molecule type" value="Genomic_DNA"/>
</dbReference>
<protein>
    <recommendedName>
        <fullName evidence="1">MATH domain-containing protein</fullName>
    </recommendedName>
</protein>
<dbReference type="InterPro" id="IPR002083">
    <property type="entry name" value="MATH/TRAF_dom"/>
</dbReference>
<evidence type="ECO:0000313" key="3">
    <source>
        <dbReference type="EMBL" id="KAL3112075.1"/>
    </source>
</evidence>
<reference evidence="2 4" key="1">
    <citation type="submission" date="2024-10" db="EMBL/GenBank/DDBJ databases">
        <authorList>
            <person name="Kim D."/>
        </authorList>
    </citation>
    <scope>NUCLEOTIDE SEQUENCE [LARGE SCALE GENOMIC DNA]</scope>
    <source>
        <strain evidence="2">BH-2024</strain>
    </source>
</reference>
<dbReference type="PANTHER" id="PTHR46162:SF2">
    <property type="entry name" value="ANKYRIN REPEAT-CONTAINING PROTEIN-RELATED"/>
    <property type="match status" value="1"/>
</dbReference>
<dbReference type="InterPro" id="IPR008974">
    <property type="entry name" value="TRAF-like"/>
</dbReference>
<dbReference type="EMBL" id="JBICBT010001021">
    <property type="protein sequence ID" value="KAL3087455.1"/>
    <property type="molecule type" value="Genomic_DNA"/>
</dbReference>
<accession>A0ABD2JA67</accession>
<gene>
    <name evidence="3" type="ORF">niasHT_010701</name>
    <name evidence="2" type="ORF">niasHT_023703</name>
</gene>
<dbReference type="SUPFAM" id="SSF49599">
    <property type="entry name" value="TRAF domain-like"/>
    <property type="match status" value="2"/>
</dbReference>
<dbReference type="SMART" id="SM00061">
    <property type="entry name" value="MATH"/>
    <property type="match status" value="2"/>
</dbReference>
<evidence type="ECO:0000313" key="4">
    <source>
        <dbReference type="Proteomes" id="UP001620626"/>
    </source>
</evidence>
<comment type="caution">
    <text evidence="2">The sequence shown here is derived from an EMBL/GenBank/DDBJ whole genome shotgun (WGS) entry which is preliminary data.</text>
</comment>
<keyword evidence="4" id="KW-1185">Reference proteome</keyword>
<dbReference type="PROSITE" id="PS50144">
    <property type="entry name" value="MATH"/>
    <property type="match status" value="2"/>
</dbReference>
<evidence type="ECO:0000259" key="1">
    <source>
        <dbReference type="PROSITE" id="PS50144"/>
    </source>
</evidence>
<proteinExistence type="predicted"/>
<dbReference type="PANTHER" id="PTHR46162">
    <property type="entry name" value="TRAF-LIKE FAMILY PROTEIN"/>
    <property type="match status" value="1"/>
</dbReference>
<name>A0ABD2JA67_9BILA</name>
<dbReference type="Gene3D" id="2.60.210.10">
    <property type="entry name" value="Apoptosis, Tumor Necrosis Factor Receptor Associated Protein 2, Chain A"/>
    <property type="match status" value="2"/>
</dbReference>
<dbReference type="Proteomes" id="UP001620626">
    <property type="component" value="Unassembled WGS sequence"/>
</dbReference>
<dbReference type="Pfam" id="PF22486">
    <property type="entry name" value="MATH_2"/>
    <property type="match status" value="2"/>
</dbReference>
<evidence type="ECO:0000313" key="2">
    <source>
        <dbReference type="EMBL" id="KAL3087455.1"/>
    </source>
</evidence>